<evidence type="ECO:0000256" key="9">
    <source>
        <dbReference type="ARBA" id="ARBA00022859"/>
    </source>
</evidence>
<dbReference type="GO" id="GO:0003677">
    <property type="term" value="F:DNA binding"/>
    <property type="evidence" value="ECO:0007669"/>
    <property type="project" value="UniProtKB-KW"/>
</dbReference>
<dbReference type="InterPro" id="IPR042371">
    <property type="entry name" value="Z_dom"/>
</dbReference>
<sequence length="399" mass="43146">MAELPADPGDTDLEQRILEVLRDAGSPVKTAQLLKKCQVPKKKLNQVLHKMKEESKGVTLAGPATWCLGDSRTKEVVLAERGNLSPRVGERRGPSKTQLQFRRSLAPSSVDSEEIYQFLEAHGPHKALMIAKALGMKTAKEVNPDLYAMRDKHLLDFDQKSNSWTIYRSVIYQHNPVNMICQKGPNSHISIQHCEDIQIGHGNLLVRQMGSGENGSTAPCCLSPMAPADPSTLDSLAGSWGPQDIRMEKSVLRRVQMGHGNEMRLHSNPAKGSAHGACDSPPASVLGTSPEASIEIQIPEPGPQFEGVTSQKVHIRSCFLEDTTVGNSNRMMVHPGAADVKGVKKPREPRGDVGEPGAGSEVPPVGSQADPVSAETLISEELAAMTLEKHDSESAEDTC</sequence>
<accession>A0A212CAK8</accession>
<evidence type="ECO:0000256" key="3">
    <source>
        <dbReference type="ARBA" id="ARBA00022490"/>
    </source>
</evidence>
<dbReference type="Proteomes" id="UP000242450">
    <property type="component" value="Chromosome 23"/>
</dbReference>
<keyword evidence="11" id="KW-0051">Antiviral defense</keyword>
<keyword evidence="3" id="KW-0963">Cytoplasm</keyword>
<dbReference type="SMART" id="SM00550">
    <property type="entry name" value="Zalpha"/>
    <property type="match status" value="2"/>
</dbReference>
<keyword evidence="12" id="KW-0238">DNA-binding</keyword>
<dbReference type="GO" id="GO:0003723">
    <property type="term" value="F:RNA binding"/>
    <property type="evidence" value="ECO:0007669"/>
    <property type="project" value="UniProtKB-KW"/>
</dbReference>
<dbReference type="InterPro" id="IPR036388">
    <property type="entry name" value="WH-like_DNA-bd_sf"/>
</dbReference>
<feature type="compositionally biased region" description="Basic and acidic residues" evidence="17">
    <location>
        <begin position="341"/>
        <end position="353"/>
    </location>
</feature>
<dbReference type="GO" id="GO:0045087">
    <property type="term" value="P:innate immune response"/>
    <property type="evidence" value="ECO:0007669"/>
    <property type="project" value="UniProtKB-KW"/>
</dbReference>
<keyword evidence="6" id="KW-1210">Necrosis</keyword>
<keyword evidence="8" id="KW-0677">Repeat</keyword>
<keyword evidence="9" id="KW-0391">Immunity</keyword>
<dbReference type="GO" id="GO:0005737">
    <property type="term" value="C:cytoplasm"/>
    <property type="evidence" value="ECO:0007669"/>
    <property type="project" value="UniProtKB-SubCell"/>
</dbReference>
<evidence type="ECO:0000256" key="16">
    <source>
        <dbReference type="ARBA" id="ARBA00076088"/>
    </source>
</evidence>
<dbReference type="InterPro" id="IPR025735">
    <property type="entry name" value="RHIM"/>
</dbReference>
<evidence type="ECO:0000256" key="15">
    <source>
        <dbReference type="ARBA" id="ARBA00070324"/>
    </source>
</evidence>
<dbReference type="SUPFAM" id="SSF46785">
    <property type="entry name" value="Winged helix' DNA-binding domain"/>
    <property type="match status" value="2"/>
</dbReference>
<evidence type="ECO:0000256" key="5">
    <source>
        <dbReference type="ARBA" id="ARBA00022588"/>
    </source>
</evidence>
<dbReference type="FunFam" id="1.10.10.10:FF:000466">
    <property type="entry name" value="Z-DNA binding protein 1"/>
    <property type="match status" value="1"/>
</dbReference>
<dbReference type="GO" id="GO:0060545">
    <property type="term" value="P:positive regulation of necroptotic process"/>
    <property type="evidence" value="ECO:0007669"/>
    <property type="project" value="UniProtKB-ARBA"/>
</dbReference>
<dbReference type="OrthoDB" id="9837317at2759"/>
<evidence type="ECO:0000256" key="12">
    <source>
        <dbReference type="ARBA" id="ARBA00023125"/>
    </source>
</evidence>
<evidence type="ECO:0000256" key="14">
    <source>
        <dbReference type="ARBA" id="ARBA00066144"/>
    </source>
</evidence>
<dbReference type="GO" id="GO:0003726">
    <property type="term" value="F:double-stranded RNA adenosine deaminase activity"/>
    <property type="evidence" value="ECO:0007669"/>
    <property type="project" value="InterPro"/>
</dbReference>
<protein>
    <recommendedName>
        <fullName evidence="15">Z-DNA-binding protein 1</fullName>
    </recommendedName>
    <alternativeName>
        <fullName evidence="16">Tumor stroma and activated macrophage protein DLM-1</fullName>
    </alternativeName>
</protein>
<evidence type="ECO:0000256" key="7">
    <source>
        <dbReference type="ARBA" id="ARBA00022703"/>
    </source>
</evidence>
<feature type="domain" description="Z-binding" evidence="18">
    <location>
        <begin position="7"/>
        <end position="70"/>
    </location>
</feature>
<evidence type="ECO:0000256" key="6">
    <source>
        <dbReference type="ARBA" id="ARBA00022590"/>
    </source>
</evidence>
<dbReference type="GO" id="GO:0060340">
    <property type="term" value="P:positive regulation of type I interferon-mediated signaling pathway"/>
    <property type="evidence" value="ECO:0007669"/>
    <property type="project" value="InterPro"/>
</dbReference>
<name>A0A212CAK8_CEREH</name>
<evidence type="ECO:0000256" key="1">
    <source>
        <dbReference type="ARBA" id="ARBA00004123"/>
    </source>
</evidence>
<dbReference type="PROSITE" id="PS50139">
    <property type="entry name" value="Z_BINDING"/>
    <property type="match status" value="2"/>
</dbReference>
<feature type="non-terminal residue" evidence="19">
    <location>
        <position position="399"/>
    </location>
</feature>
<feature type="domain" description="Z-binding" evidence="18">
    <location>
        <begin position="105"/>
        <end position="168"/>
    </location>
</feature>
<dbReference type="InterPro" id="IPR042361">
    <property type="entry name" value="ZBP1"/>
</dbReference>
<keyword evidence="4" id="KW-0945">Host-virus interaction</keyword>
<dbReference type="Pfam" id="PF02295">
    <property type="entry name" value="z-alpha"/>
    <property type="match status" value="1"/>
</dbReference>
<dbReference type="FunFam" id="1.10.10.10:FF:000525">
    <property type="entry name" value="Z-DNA binding protein 1"/>
    <property type="match status" value="1"/>
</dbReference>
<dbReference type="InterPro" id="IPR036390">
    <property type="entry name" value="WH_DNA-bd_sf"/>
</dbReference>
<keyword evidence="20" id="KW-1185">Reference proteome</keyword>
<evidence type="ECO:0000256" key="11">
    <source>
        <dbReference type="ARBA" id="ARBA00023118"/>
    </source>
</evidence>
<feature type="region of interest" description="Disordered" evidence="17">
    <location>
        <begin position="329"/>
        <end position="399"/>
    </location>
</feature>
<evidence type="ECO:0000256" key="2">
    <source>
        <dbReference type="ARBA" id="ARBA00004496"/>
    </source>
</evidence>
<dbReference type="Pfam" id="PF12721">
    <property type="entry name" value="RHIM"/>
    <property type="match status" value="1"/>
</dbReference>
<evidence type="ECO:0000256" key="10">
    <source>
        <dbReference type="ARBA" id="ARBA00022884"/>
    </source>
</evidence>
<evidence type="ECO:0000259" key="18">
    <source>
        <dbReference type="PROSITE" id="PS50139"/>
    </source>
</evidence>
<evidence type="ECO:0000256" key="17">
    <source>
        <dbReference type="SAM" id="MobiDB-lite"/>
    </source>
</evidence>
<comment type="subunit">
    <text evidence="14">Homodimer. Interacts (via RIP homotypic interaction motif) with RIPK3; leading to RIPK3 activation and necroptosis; interaction is enhanced by CASP6. Interacts (via RIP homotypic interaction motif) with RIPK1. Component of the AIM2 PANoptosome complex, a multiprotein complex that drives inflammatory cell death (PANoptosis).</text>
</comment>
<dbReference type="GO" id="GO:0051607">
    <property type="term" value="P:defense response to virus"/>
    <property type="evidence" value="ECO:0007669"/>
    <property type="project" value="UniProtKB-KW"/>
</dbReference>
<dbReference type="AlphaFoldDB" id="A0A212CAK8"/>
<keyword evidence="7" id="KW-0053">Apoptosis</keyword>
<keyword evidence="10" id="KW-0694">RNA-binding</keyword>
<dbReference type="PANTHER" id="PTHR14966:SF0">
    <property type="entry name" value="Z-DNA-BINDING PROTEIN 1"/>
    <property type="match status" value="1"/>
</dbReference>
<keyword evidence="5" id="KW-0399">Innate immunity</keyword>
<dbReference type="PANTHER" id="PTHR14966">
    <property type="entry name" value="Z-DNA-BINDING PROTEIN 1"/>
    <property type="match status" value="1"/>
</dbReference>
<evidence type="ECO:0000256" key="8">
    <source>
        <dbReference type="ARBA" id="ARBA00022737"/>
    </source>
</evidence>
<reference evidence="19 20" key="1">
    <citation type="journal article" date="2018" name="Mol. Genet. Genomics">
        <title>The red deer Cervus elaphus genome CerEla1.0: sequencing, annotating, genes, and chromosomes.</title>
        <authorList>
            <person name="Bana N.A."/>
            <person name="Nyiri A."/>
            <person name="Nagy J."/>
            <person name="Frank K."/>
            <person name="Nagy T."/>
            <person name="Steger V."/>
            <person name="Schiller M."/>
            <person name="Lakatos P."/>
            <person name="Sugar L."/>
            <person name="Horn P."/>
            <person name="Barta E."/>
            <person name="Orosz L."/>
        </authorList>
    </citation>
    <scope>NUCLEOTIDE SEQUENCE [LARGE SCALE GENOMIC DNA]</scope>
    <source>
        <strain evidence="19">Hungarian</strain>
    </source>
</reference>
<comment type="caution">
    <text evidence="19">The sequence shown here is derived from an EMBL/GenBank/DDBJ whole genome shotgun (WGS) entry which is preliminary data.</text>
</comment>
<organism evidence="19 20">
    <name type="scientific">Cervus elaphus hippelaphus</name>
    <name type="common">European red deer</name>
    <dbReference type="NCBI Taxonomy" id="46360"/>
    <lineage>
        <taxon>Eukaryota</taxon>
        <taxon>Metazoa</taxon>
        <taxon>Chordata</taxon>
        <taxon>Craniata</taxon>
        <taxon>Vertebrata</taxon>
        <taxon>Euteleostomi</taxon>
        <taxon>Mammalia</taxon>
        <taxon>Eutheria</taxon>
        <taxon>Laurasiatheria</taxon>
        <taxon>Artiodactyla</taxon>
        <taxon>Ruminantia</taxon>
        <taxon>Pecora</taxon>
        <taxon>Cervidae</taxon>
        <taxon>Cervinae</taxon>
        <taxon>Cervus</taxon>
    </lineage>
</organism>
<evidence type="ECO:0000256" key="13">
    <source>
        <dbReference type="ARBA" id="ARBA00023242"/>
    </source>
</evidence>
<keyword evidence="13" id="KW-0539">Nucleus</keyword>
<evidence type="ECO:0000313" key="20">
    <source>
        <dbReference type="Proteomes" id="UP000242450"/>
    </source>
</evidence>
<gene>
    <name evidence="19" type="ORF">Celaphus_00007806</name>
</gene>
<feature type="region of interest" description="Disordered" evidence="17">
    <location>
        <begin position="268"/>
        <end position="287"/>
    </location>
</feature>
<evidence type="ECO:0000313" key="19">
    <source>
        <dbReference type="EMBL" id="OWK03027.1"/>
    </source>
</evidence>
<comment type="subcellular location">
    <subcellularLocation>
        <location evidence="2">Cytoplasm</location>
    </subcellularLocation>
    <subcellularLocation>
        <location evidence="1">Nucleus</location>
    </subcellularLocation>
</comment>
<proteinExistence type="predicted"/>
<dbReference type="GO" id="GO:0006915">
    <property type="term" value="P:apoptotic process"/>
    <property type="evidence" value="ECO:0007669"/>
    <property type="project" value="UniProtKB-KW"/>
</dbReference>
<dbReference type="GO" id="GO:0005634">
    <property type="term" value="C:nucleus"/>
    <property type="evidence" value="ECO:0007669"/>
    <property type="project" value="UniProtKB-SubCell"/>
</dbReference>
<dbReference type="EMBL" id="MKHE01000023">
    <property type="protein sequence ID" value="OWK03027.1"/>
    <property type="molecule type" value="Genomic_DNA"/>
</dbReference>
<evidence type="ECO:0000256" key="4">
    <source>
        <dbReference type="ARBA" id="ARBA00022581"/>
    </source>
</evidence>
<dbReference type="Gene3D" id="1.10.10.10">
    <property type="entry name" value="Winged helix-like DNA-binding domain superfamily/Winged helix DNA-binding domain"/>
    <property type="match status" value="2"/>
</dbReference>